<sequence length="241" mass="26858">MNEGYQESSVDKAQRLSCADLINHHHLVIFRCDDSADYHKAVVFRHDDSAGHHIKSSVGPFRRDDSAGRSQRAKELSSQRNQAQYLHEELNRSHYQLESKAAKEQKNYGLTITKIHEHCNNFTLLNSDESSLQTAGVCYGVVLISGNGVVLKCFRAIVCVVVAAEFSERKEPLFLEILVALDSPCLALTFATHLRRCNCAGSGNAKLLEFEAFEKSLYVSSSASVSFWVSIPDRIELCSCS</sequence>
<dbReference type="EMBL" id="KQ990129">
    <property type="protein sequence ID" value="KZV53625.1"/>
    <property type="molecule type" value="Genomic_DNA"/>
</dbReference>
<proteinExistence type="predicted"/>
<organism evidence="2 3">
    <name type="scientific">Dorcoceras hygrometricum</name>
    <dbReference type="NCBI Taxonomy" id="472368"/>
    <lineage>
        <taxon>Eukaryota</taxon>
        <taxon>Viridiplantae</taxon>
        <taxon>Streptophyta</taxon>
        <taxon>Embryophyta</taxon>
        <taxon>Tracheophyta</taxon>
        <taxon>Spermatophyta</taxon>
        <taxon>Magnoliopsida</taxon>
        <taxon>eudicotyledons</taxon>
        <taxon>Gunneridae</taxon>
        <taxon>Pentapetalae</taxon>
        <taxon>asterids</taxon>
        <taxon>lamiids</taxon>
        <taxon>Lamiales</taxon>
        <taxon>Gesneriaceae</taxon>
        <taxon>Didymocarpoideae</taxon>
        <taxon>Trichosporeae</taxon>
        <taxon>Loxocarpinae</taxon>
        <taxon>Dorcoceras</taxon>
    </lineage>
</organism>
<evidence type="ECO:0000256" key="1">
    <source>
        <dbReference type="SAM" id="MobiDB-lite"/>
    </source>
</evidence>
<name>A0A2Z7D2Z6_9LAMI</name>
<protein>
    <submittedName>
        <fullName evidence="2">Uncharacterized protein</fullName>
    </submittedName>
</protein>
<evidence type="ECO:0000313" key="2">
    <source>
        <dbReference type="EMBL" id="KZV53625.1"/>
    </source>
</evidence>
<dbReference type="AlphaFoldDB" id="A0A2Z7D2Z6"/>
<dbReference type="Proteomes" id="UP000250235">
    <property type="component" value="Unassembled WGS sequence"/>
</dbReference>
<reference evidence="2 3" key="1">
    <citation type="journal article" date="2015" name="Proc. Natl. Acad. Sci. U.S.A.">
        <title>The resurrection genome of Boea hygrometrica: A blueprint for survival of dehydration.</title>
        <authorList>
            <person name="Xiao L."/>
            <person name="Yang G."/>
            <person name="Zhang L."/>
            <person name="Yang X."/>
            <person name="Zhao S."/>
            <person name="Ji Z."/>
            <person name="Zhou Q."/>
            <person name="Hu M."/>
            <person name="Wang Y."/>
            <person name="Chen M."/>
            <person name="Xu Y."/>
            <person name="Jin H."/>
            <person name="Xiao X."/>
            <person name="Hu G."/>
            <person name="Bao F."/>
            <person name="Hu Y."/>
            <person name="Wan P."/>
            <person name="Li L."/>
            <person name="Deng X."/>
            <person name="Kuang T."/>
            <person name="Xiang C."/>
            <person name="Zhu J.K."/>
            <person name="Oliver M.J."/>
            <person name="He Y."/>
        </authorList>
    </citation>
    <scope>NUCLEOTIDE SEQUENCE [LARGE SCALE GENOMIC DNA]</scope>
    <source>
        <strain evidence="3">cv. XS01</strain>
    </source>
</reference>
<evidence type="ECO:0000313" key="3">
    <source>
        <dbReference type="Proteomes" id="UP000250235"/>
    </source>
</evidence>
<feature type="region of interest" description="Disordered" evidence="1">
    <location>
        <begin position="54"/>
        <end position="80"/>
    </location>
</feature>
<keyword evidence="3" id="KW-1185">Reference proteome</keyword>
<gene>
    <name evidence="2" type="ORF">F511_29847</name>
</gene>
<accession>A0A2Z7D2Z6</accession>
<feature type="compositionally biased region" description="Basic and acidic residues" evidence="1">
    <location>
        <begin position="61"/>
        <end position="77"/>
    </location>
</feature>